<dbReference type="Proteomes" id="UP000275473">
    <property type="component" value="Unassembled WGS sequence"/>
</dbReference>
<dbReference type="PROSITE" id="PS51782">
    <property type="entry name" value="LYSM"/>
    <property type="match status" value="1"/>
</dbReference>
<proteinExistence type="predicted"/>
<dbReference type="InterPro" id="IPR018392">
    <property type="entry name" value="LysM"/>
</dbReference>
<sequence>MALIRKNLYLTFFFSLILLLSFSHLVLLQKEERQMSQIHIEKGDTLWTMAESFSGDTPHQEWIKEIMDENGLSTPHLIAGQTIKIPREDLKFAPDDTIQLAGDSE</sequence>
<accession>A0A3M8PA17</accession>
<dbReference type="Gene3D" id="3.10.350.10">
    <property type="entry name" value="LysM domain"/>
    <property type="match status" value="1"/>
</dbReference>
<reference evidence="2 3" key="1">
    <citation type="journal article" date="2018" name="Int. J. Syst. Evol. Microbiol.">
        <title>Planococcus salinus sp. nov., a moderately halophilic bacterium isolated from a saline-alkali soil.</title>
        <authorList>
            <person name="Gan L."/>
        </authorList>
    </citation>
    <scope>NUCLEOTIDE SEQUENCE [LARGE SCALE GENOMIC DNA]</scope>
    <source>
        <strain evidence="2 3">LCB217</strain>
    </source>
</reference>
<dbReference type="CDD" id="cd00118">
    <property type="entry name" value="LysM"/>
    <property type="match status" value="1"/>
</dbReference>
<dbReference type="SUPFAM" id="SSF54106">
    <property type="entry name" value="LysM domain"/>
    <property type="match status" value="1"/>
</dbReference>
<comment type="caution">
    <text evidence="2">The sequence shown here is derived from an EMBL/GenBank/DDBJ whole genome shotgun (WGS) entry which is preliminary data.</text>
</comment>
<gene>
    <name evidence="2" type="ORF">EEX84_03785</name>
</gene>
<dbReference type="EMBL" id="RIAX01000002">
    <property type="protein sequence ID" value="RNF40555.1"/>
    <property type="molecule type" value="Genomic_DNA"/>
</dbReference>
<feature type="domain" description="LysM" evidence="1">
    <location>
        <begin position="36"/>
        <end position="85"/>
    </location>
</feature>
<dbReference type="SMART" id="SM00257">
    <property type="entry name" value="LysM"/>
    <property type="match status" value="1"/>
</dbReference>
<evidence type="ECO:0000313" key="3">
    <source>
        <dbReference type="Proteomes" id="UP000275473"/>
    </source>
</evidence>
<name>A0A3M8PA17_9BACL</name>
<evidence type="ECO:0000313" key="2">
    <source>
        <dbReference type="EMBL" id="RNF40555.1"/>
    </source>
</evidence>
<dbReference type="InterPro" id="IPR036779">
    <property type="entry name" value="LysM_dom_sf"/>
</dbReference>
<protein>
    <submittedName>
        <fullName evidence="2">LysM peptidoglycan-binding domain-containing protein</fullName>
    </submittedName>
</protein>
<dbReference type="AlphaFoldDB" id="A0A3M8PA17"/>
<dbReference type="OrthoDB" id="2679564at2"/>
<keyword evidence="3" id="KW-1185">Reference proteome</keyword>
<dbReference type="Pfam" id="PF01476">
    <property type="entry name" value="LysM"/>
    <property type="match status" value="1"/>
</dbReference>
<organism evidence="2 3">
    <name type="scientific">Planococcus salinus</name>
    <dbReference type="NCBI Taxonomy" id="1848460"/>
    <lineage>
        <taxon>Bacteria</taxon>
        <taxon>Bacillati</taxon>
        <taxon>Bacillota</taxon>
        <taxon>Bacilli</taxon>
        <taxon>Bacillales</taxon>
        <taxon>Caryophanaceae</taxon>
        <taxon>Planococcus</taxon>
    </lineage>
</organism>
<evidence type="ECO:0000259" key="1">
    <source>
        <dbReference type="PROSITE" id="PS51782"/>
    </source>
</evidence>